<organism evidence="1 2">
    <name type="scientific">Caerostris extrusa</name>
    <name type="common">Bark spider</name>
    <name type="synonym">Caerostris bankana</name>
    <dbReference type="NCBI Taxonomy" id="172846"/>
    <lineage>
        <taxon>Eukaryota</taxon>
        <taxon>Metazoa</taxon>
        <taxon>Ecdysozoa</taxon>
        <taxon>Arthropoda</taxon>
        <taxon>Chelicerata</taxon>
        <taxon>Arachnida</taxon>
        <taxon>Araneae</taxon>
        <taxon>Araneomorphae</taxon>
        <taxon>Entelegynae</taxon>
        <taxon>Araneoidea</taxon>
        <taxon>Araneidae</taxon>
        <taxon>Caerostris</taxon>
    </lineage>
</organism>
<sequence length="134" mass="15164">MVQIKEPKRILQPLTRVLHLSLNDPLRIATRIRIPYPLPITYRARGLVFGPMEGREGGLRHLDLQADRVLANSARLGHRPSRLPLCCSVKSSSVSGKEEVALRNSTFLERFLGLAWVEDWVGRVTEFPSPFLPL</sequence>
<dbReference type="Proteomes" id="UP001054945">
    <property type="component" value="Unassembled WGS sequence"/>
</dbReference>
<keyword evidence="2" id="KW-1185">Reference proteome</keyword>
<protein>
    <submittedName>
        <fullName evidence="1">Uncharacterized protein</fullName>
    </submittedName>
</protein>
<evidence type="ECO:0000313" key="1">
    <source>
        <dbReference type="EMBL" id="GIZ05104.1"/>
    </source>
</evidence>
<name>A0AAV4YDW3_CAEEX</name>
<gene>
    <name evidence="1" type="ORF">CEXT_330911</name>
</gene>
<proteinExistence type="predicted"/>
<dbReference type="AlphaFoldDB" id="A0AAV4YDW3"/>
<evidence type="ECO:0000313" key="2">
    <source>
        <dbReference type="Proteomes" id="UP001054945"/>
    </source>
</evidence>
<accession>A0AAV4YDW3</accession>
<reference evidence="1 2" key="1">
    <citation type="submission" date="2021-06" db="EMBL/GenBank/DDBJ databases">
        <title>Caerostris extrusa draft genome.</title>
        <authorList>
            <person name="Kono N."/>
            <person name="Arakawa K."/>
        </authorList>
    </citation>
    <scope>NUCLEOTIDE SEQUENCE [LARGE SCALE GENOMIC DNA]</scope>
</reference>
<dbReference type="EMBL" id="BPLR01019205">
    <property type="protein sequence ID" value="GIZ05104.1"/>
    <property type="molecule type" value="Genomic_DNA"/>
</dbReference>
<comment type="caution">
    <text evidence="1">The sequence shown here is derived from an EMBL/GenBank/DDBJ whole genome shotgun (WGS) entry which is preliminary data.</text>
</comment>